<dbReference type="PANTHER" id="PTHR22716:SF1">
    <property type="entry name" value="ETS CLASS TRANSCRIPTION FACTOR-RELATED"/>
    <property type="match status" value="1"/>
</dbReference>
<dbReference type="Proteomes" id="UP000005237">
    <property type="component" value="Unassembled WGS sequence"/>
</dbReference>
<reference evidence="2" key="1">
    <citation type="submission" date="2010-08" db="EMBL/GenBank/DDBJ databases">
        <authorList>
            <consortium name="Caenorhabditis japonica Sequencing Consortium"/>
            <person name="Wilson R.K."/>
        </authorList>
    </citation>
    <scope>NUCLEOTIDE SEQUENCE [LARGE SCALE GENOMIC DNA]</scope>
    <source>
        <strain evidence="2">DF5081</strain>
    </source>
</reference>
<dbReference type="GO" id="GO:0040027">
    <property type="term" value="P:negative regulation of vulval development"/>
    <property type="evidence" value="ECO:0007669"/>
    <property type="project" value="InterPro"/>
</dbReference>
<reference evidence="1" key="2">
    <citation type="submission" date="2022-06" db="UniProtKB">
        <authorList>
            <consortium name="EnsemblMetazoa"/>
        </authorList>
    </citation>
    <scope>IDENTIFICATION</scope>
    <source>
        <strain evidence="1">DF5081</strain>
    </source>
</reference>
<dbReference type="PANTHER" id="PTHR22716">
    <property type="entry name" value="ETS CLASS TRANSCRIPTION FACTOR-RELATED-RELATED"/>
    <property type="match status" value="1"/>
</dbReference>
<dbReference type="InterPro" id="IPR012337">
    <property type="entry name" value="RNaseH-like_sf"/>
</dbReference>
<dbReference type="AlphaFoldDB" id="A0A8R1HT49"/>
<sequence length="380" mass="43605">MVSRNPPLSLIMKNNFSGPGKLEWLARFMVSHGVPYEALYETSFRKFLREYVPNLVIPLPSAMESVVNRIGEHGVQVIPAEVDEISVTFDIFGDEDEGHKCIAFSVHYSPWVYGFGARRNIVYLRKLDDGPLSAQRIIEFIREAINKDQQKYLKIANIVIPNRKLAALFNMKNAVIKHTICFNHCVDTFVTEVLQIEEIAATIEKYREIVKSIRTNEELFVEFKRYLNGIGAPSDLPSYRKDGWRSVSAFAARCLELNDVITHLSFDVDTLSEQLLNFVHKMLEKCSQYSGYISQSGSSISQVIPTILLIKHEMKRQIDGLPPEETVKSIFSEIFMPLTSGEQRQQYDLASLLDPRFAYRSALYTEEEWDDIEKTLLVEF</sequence>
<evidence type="ECO:0000313" key="2">
    <source>
        <dbReference type="Proteomes" id="UP000005237"/>
    </source>
</evidence>
<keyword evidence="2" id="KW-1185">Reference proteome</keyword>
<name>A0A8R1HT49_CAEJA</name>
<organism evidence="1 2">
    <name type="scientific">Caenorhabditis japonica</name>
    <dbReference type="NCBI Taxonomy" id="281687"/>
    <lineage>
        <taxon>Eukaryota</taxon>
        <taxon>Metazoa</taxon>
        <taxon>Ecdysozoa</taxon>
        <taxon>Nematoda</taxon>
        <taxon>Chromadorea</taxon>
        <taxon>Rhabditida</taxon>
        <taxon>Rhabditina</taxon>
        <taxon>Rhabditomorpha</taxon>
        <taxon>Rhabditoidea</taxon>
        <taxon>Rhabditidae</taxon>
        <taxon>Peloderinae</taxon>
        <taxon>Caenorhabditis</taxon>
    </lineage>
</organism>
<evidence type="ECO:0000313" key="1">
    <source>
        <dbReference type="EnsemblMetazoa" id="CJA08128a.1"/>
    </source>
</evidence>
<protein>
    <submittedName>
        <fullName evidence="1">Uncharacterized protein</fullName>
    </submittedName>
</protein>
<accession>A0A8R1HT49</accession>
<dbReference type="EnsemblMetazoa" id="CJA08128a.1">
    <property type="protein sequence ID" value="CJA08128a.1"/>
    <property type="gene ID" value="WBGene00127332"/>
</dbReference>
<dbReference type="SUPFAM" id="SSF53098">
    <property type="entry name" value="Ribonuclease H-like"/>
    <property type="match status" value="1"/>
</dbReference>
<dbReference type="InterPro" id="IPR040129">
    <property type="entry name" value="Lin-15B-like"/>
</dbReference>
<proteinExistence type="predicted"/>